<name>G8LT04_ACECE</name>
<dbReference type="KEGG" id="ccl:Clocl_0485"/>
<dbReference type="HOGENOM" id="CLU_823100_0_0_9"/>
<feature type="transmembrane region" description="Helical" evidence="1">
    <location>
        <begin position="221"/>
        <end position="237"/>
    </location>
</feature>
<dbReference type="SUPFAM" id="SSF103473">
    <property type="entry name" value="MFS general substrate transporter"/>
    <property type="match status" value="1"/>
</dbReference>
<dbReference type="InterPro" id="IPR036259">
    <property type="entry name" value="MFS_trans_sf"/>
</dbReference>
<feature type="transmembrane region" description="Helical" evidence="1">
    <location>
        <begin position="193"/>
        <end position="214"/>
    </location>
</feature>
<proteinExistence type="predicted"/>
<keyword evidence="1" id="KW-0472">Membrane</keyword>
<reference evidence="3" key="1">
    <citation type="submission" date="2011-12" db="EMBL/GenBank/DDBJ databases">
        <title>Complete sequence of Clostridium clariflavum DSM 19732.</title>
        <authorList>
            <consortium name="US DOE Joint Genome Institute"/>
            <person name="Lucas S."/>
            <person name="Han J."/>
            <person name="Lapidus A."/>
            <person name="Cheng J.-F."/>
            <person name="Goodwin L."/>
            <person name="Pitluck S."/>
            <person name="Peters L."/>
            <person name="Teshima H."/>
            <person name="Detter J.C."/>
            <person name="Han C."/>
            <person name="Tapia R."/>
            <person name="Land M."/>
            <person name="Hauser L."/>
            <person name="Kyrpides N."/>
            <person name="Ivanova N."/>
            <person name="Pagani I."/>
            <person name="Kitzmiller T."/>
            <person name="Lynd L."/>
            <person name="Izquierdo J."/>
            <person name="Woyke T."/>
        </authorList>
    </citation>
    <scope>NUCLEOTIDE SEQUENCE [LARGE SCALE GENOMIC DNA]</scope>
    <source>
        <strain evidence="3">DSM 19732 / NBRC 101661 / EBR45</strain>
    </source>
</reference>
<protein>
    <submittedName>
        <fullName evidence="2">Uncharacterized protein</fullName>
    </submittedName>
</protein>
<keyword evidence="3" id="KW-1185">Reference proteome</keyword>
<dbReference type="Proteomes" id="UP000005435">
    <property type="component" value="Chromosome"/>
</dbReference>
<accession>G8LT04</accession>
<feature type="transmembrane region" description="Helical" evidence="1">
    <location>
        <begin position="166"/>
        <end position="187"/>
    </location>
</feature>
<evidence type="ECO:0000256" key="1">
    <source>
        <dbReference type="SAM" id="Phobius"/>
    </source>
</evidence>
<sequence length="337" mass="37684">MKFCRFCGKELVNGQCDCHDYQASIGNAAASNQYEDAYKPAKEPFLIQSFNLNFKSFSGFISSLRDQSGVSEPASSAEDPYERNVPIVPDCIQPEEDEIVVKQYNIAKLRTRLKFMKAEGRLMVTNKRVIFRAAGTSLTGNILQQHQFKLDEIGGIEIHKDYKFSILNFIGFSLLNSLTIVLTHRLFFSIGNIGTIIIGIILGILGLLPTFIVYKHFWLKLFCSIVASGCFSMAHVVSNKNSFIGLLLILTNIILIINLIIVCYLPNLVIKIKTKCALGALVIGSQKAIFTRRIGDDYCGFAEVMPWEDTIIAMNELGTLIEDLQKQGDSAIEKWSM</sequence>
<dbReference type="RefSeq" id="WP_014253840.1">
    <property type="nucleotide sequence ID" value="NC_016627.1"/>
</dbReference>
<evidence type="ECO:0000313" key="3">
    <source>
        <dbReference type="Proteomes" id="UP000005435"/>
    </source>
</evidence>
<keyword evidence="1" id="KW-0812">Transmembrane</keyword>
<keyword evidence="1" id="KW-1133">Transmembrane helix</keyword>
<dbReference type="EMBL" id="CP003065">
    <property type="protein sequence ID" value="AEV67208.1"/>
    <property type="molecule type" value="Genomic_DNA"/>
</dbReference>
<reference evidence="2 3" key="2">
    <citation type="journal article" date="2012" name="Stand. Genomic Sci.">
        <title>Complete Genome Sequence of Clostridium clariflavum DSM 19732.</title>
        <authorList>
            <person name="Izquierdo J.A."/>
            <person name="Goodwin L."/>
            <person name="Davenport K.W."/>
            <person name="Teshima H."/>
            <person name="Bruce D."/>
            <person name="Detter C."/>
            <person name="Tapia R."/>
            <person name="Han S."/>
            <person name="Land M."/>
            <person name="Hauser L."/>
            <person name="Jeffries C.D."/>
            <person name="Han J."/>
            <person name="Pitluck S."/>
            <person name="Nolan M."/>
            <person name="Chen A."/>
            <person name="Huntemann M."/>
            <person name="Mavromatis K."/>
            <person name="Mikhailova N."/>
            <person name="Liolios K."/>
            <person name="Woyke T."/>
            <person name="Lynd L.R."/>
        </authorList>
    </citation>
    <scope>NUCLEOTIDE SEQUENCE [LARGE SCALE GENOMIC DNA]</scope>
    <source>
        <strain evidence="3">DSM 19732 / NBRC 101661 / EBR45</strain>
    </source>
</reference>
<gene>
    <name evidence="2" type="ordered locus">Clocl_0485</name>
</gene>
<dbReference type="OrthoDB" id="2067240at2"/>
<organism evidence="2 3">
    <name type="scientific">Acetivibrio clariflavus (strain DSM 19732 / NBRC 101661 / EBR45)</name>
    <name type="common">Clostridium clariflavum</name>
    <dbReference type="NCBI Taxonomy" id="720554"/>
    <lineage>
        <taxon>Bacteria</taxon>
        <taxon>Bacillati</taxon>
        <taxon>Bacillota</taxon>
        <taxon>Clostridia</taxon>
        <taxon>Eubacteriales</taxon>
        <taxon>Oscillospiraceae</taxon>
        <taxon>Acetivibrio</taxon>
    </lineage>
</organism>
<feature type="transmembrane region" description="Helical" evidence="1">
    <location>
        <begin position="243"/>
        <end position="265"/>
    </location>
</feature>
<dbReference type="eggNOG" id="ENOG50336S0">
    <property type="taxonomic scope" value="Bacteria"/>
</dbReference>
<dbReference type="AlphaFoldDB" id="G8LT04"/>
<evidence type="ECO:0000313" key="2">
    <source>
        <dbReference type="EMBL" id="AEV67208.1"/>
    </source>
</evidence>